<name>F4ZBW1_9CHLO</name>
<dbReference type="AlphaFoldDB" id="F4ZBW1"/>
<keyword evidence="5 6" id="KW-0472">Membrane</keyword>
<feature type="transmembrane region" description="Helical" evidence="6">
    <location>
        <begin position="120"/>
        <end position="137"/>
    </location>
</feature>
<dbReference type="PANTHER" id="PTHR30178">
    <property type="entry name" value="INNER MEMBRANE PROTEIN YAAH"/>
    <property type="match status" value="1"/>
</dbReference>
<evidence type="ECO:0000256" key="4">
    <source>
        <dbReference type="ARBA" id="ARBA00022989"/>
    </source>
</evidence>
<feature type="non-terminal residue" evidence="7">
    <location>
        <position position="138"/>
    </location>
</feature>
<dbReference type="GO" id="GO:0005886">
    <property type="term" value="C:plasma membrane"/>
    <property type="evidence" value="ECO:0007669"/>
    <property type="project" value="TreeGrafter"/>
</dbReference>
<reference evidence="7" key="1">
    <citation type="journal article" date="2011" name="Mycologia">
        <title>Fungal and algal gene expression in early developmental stages of lichen-symbiosis.</title>
        <authorList>
            <person name="Joneson S."/>
            <person name="Armaleo D."/>
            <person name="Lutzoni F."/>
        </authorList>
    </citation>
    <scope>NUCLEOTIDE SEQUENCE</scope>
    <source>
        <strain evidence="7">DA2</strain>
    </source>
</reference>
<dbReference type="Pfam" id="PF01184">
    <property type="entry name" value="Gpr1_Fun34_YaaH"/>
    <property type="match status" value="1"/>
</dbReference>
<proteinExistence type="evidence at transcript level"/>
<dbReference type="InterPro" id="IPR000791">
    <property type="entry name" value="Gpr1/Fun34/SatP-like"/>
</dbReference>
<feature type="transmembrane region" description="Helical" evidence="6">
    <location>
        <begin position="82"/>
        <end position="100"/>
    </location>
</feature>
<sequence length="138" mass="14966">MDYFYGEENDPTSLAAQTANPSALGLIAFGYTTALLQGANTTWAEAGNSTNSTTNITYCYALFFGGLVQLLAGMWEFRRNNMFAATAFSSYGGFWLGYGIYGVLASGGVIEQSGPRSIEMFLSLWGIFTFLYFIVSLG</sequence>
<protein>
    <recommendedName>
        <fullName evidence="8">GPR1/FUN34/yaaH family protein</fullName>
    </recommendedName>
</protein>
<dbReference type="NCBIfam" id="NF038013">
    <property type="entry name" value="AceTr_1"/>
    <property type="match status" value="1"/>
</dbReference>
<evidence type="ECO:0000256" key="2">
    <source>
        <dbReference type="ARBA" id="ARBA00005587"/>
    </source>
</evidence>
<feature type="transmembrane region" description="Helical" evidence="6">
    <location>
        <begin position="55"/>
        <end position="75"/>
    </location>
</feature>
<evidence type="ECO:0000256" key="3">
    <source>
        <dbReference type="ARBA" id="ARBA00022692"/>
    </source>
</evidence>
<dbReference type="InterPro" id="IPR047623">
    <property type="entry name" value="SatP"/>
</dbReference>
<accession>F4ZBW1</accession>
<keyword evidence="3 6" id="KW-0812">Transmembrane</keyword>
<keyword evidence="4 6" id="KW-1133">Transmembrane helix</keyword>
<dbReference type="EMBL" id="HM355477">
    <property type="protein sequence ID" value="ADP36971.1"/>
    <property type="molecule type" value="mRNA"/>
</dbReference>
<evidence type="ECO:0000256" key="5">
    <source>
        <dbReference type="ARBA" id="ARBA00023136"/>
    </source>
</evidence>
<dbReference type="PANTHER" id="PTHR30178:SF3">
    <property type="entry name" value="SUCCINATE-ACETATE_PROTON SYMPORTER SATP"/>
    <property type="match status" value="1"/>
</dbReference>
<evidence type="ECO:0000313" key="7">
    <source>
        <dbReference type="EMBL" id="ADP36971.1"/>
    </source>
</evidence>
<evidence type="ECO:0000256" key="1">
    <source>
        <dbReference type="ARBA" id="ARBA00004141"/>
    </source>
</evidence>
<evidence type="ECO:0008006" key="8">
    <source>
        <dbReference type="Google" id="ProtNLM"/>
    </source>
</evidence>
<evidence type="ECO:0000256" key="6">
    <source>
        <dbReference type="SAM" id="Phobius"/>
    </source>
</evidence>
<dbReference type="GO" id="GO:0071422">
    <property type="term" value="P:succinate transmembrane transport"/>
    <property type="evidence" value="ECO:0007669"/>
    <property type="project" value="TreeGrafter"/>
</dbReference>
<comment type="similarity">
    <text evidence="2">Belongs to the acetate uptake transporter (AceTr) (TC 2.A.96) family.</text>
</comment>
<organism evidence="7">
    <name type="scientific">Asterochloris sp. DA2</name>
    <dbReference type="NCBI Taxonomy" id="909298"/>
    <lineage>
        <taxon>Eukaryota</taxon>
        <taxon>Viridiplantae</taxon>
        <taxon>Chlorophyta</taxon>
        <taxon>core chlorophytes</taxon>
        <taxon>Trebouxiophyceae</taxon>
        <taxon>Trebouxiales</taxon>
        <taxon>Trebouxiaceae</taxon>
        <taxon>Asterochloris</taxon>
    </lineage>
</organism>
<dbReference type="GO" id="GO:0015360">
    <property type="term" value="F:acetate:proton symporter activity"/>
    <property type="evidence" value="ECO:0007669"/>
    <property type="project" value="TreeGrafter"/>
</dbReference>
<comment type="subcellular location">
    <subcellularLocation>
        <location evidence="1">Membrane</location>
        <topology evidence="1">Multi-pass membrane protein</topology>
    </subcellularLocation>
</comment>